<reference evidence="1 2" key="1">
    <citation type="journal article" date="2015" name="Genome Announc.">
        <title>Expanding the biotechnology potential of lactobacilli through comparative genomics of 213 strains and associated genera.</title>
        <authorList>
            <person name="Sun Z."/>
            <person name="Harris H.M."/>
            <person name="McCann A."/>
            <person name="Guo C."/>
            <person name="Argimon S."/>
            <person name="Zhang W."/>
            <person name="Yang X."/>
            <person name="Jeffery I.B."/>
            <person name="Cooney J.C."/>
            <person name="Kagawa T.F."/>
            <person name="Liu W."/>
            <person name="Song Y."/>
            <person name="Salvetti E."/>
            <person name="Wrobel A."/>
            <person name="Rasinkangas P."/>
            <person name="Parkhill J."/>
            <person name="Rea M.C."/>
            <person name="O'Sullivan O."/>
            <person name="Ritari J."/>
            <person name="Douillard F.P."/>
            <person name="Paul Ross R."/>
            <person name="Yang R."/>
            <person name="Briner A.E."/>
            <person name="Felis G.E."/>
            <person name="de Vos W.M."/>
            <person name="Barrangou R."/>
            <person name="Klaenhammer T.R."/>
            <person name="Caufield P.W."/>
            <person name="Cui Y."/>
            <person name="Zhang H."/>
            <person name="O'Toole P.W."/>
        </authorList>
    </citation>
    <scope>NUCLEOTIDE SEQUENCE [LARGE SCALE GENOMIC DNA]</scope>
    <source>
        <strain evidence="1 2">DSM 20509</strain>
    </source>
</reference>
<organism evidence="1 2">
    <name type="scientific">Ligilactobacillus agilis DSM 20509</name>
    <dbReference type="NCBI Taxonomy" id="1423718"/>
    <lineage>
        <taxon>Bacteria</taxon>
        <taxon>Bacillati</taxon>
        <taxon>Bacillota</taxon>
        <taxon>Bacilli</taxon>
        <taxon>Lactobacillales</taxon>
        <taxon>Lactobacillaceae</taxon>
        <taxon>Ligilactobacillus</taxon>
    </lineage>
</organism>
<proteinExistence type="predicted"/>
<dbReference type="CDD" id="cd21059">
    <property type="entry name" value="LciA-like"/>
    <property type="match status" value="1"/>
</dbReference>
<evidence type="ECO:0000313" key="2">
    <source>
        <dbReference type="Proteomes" id="UP000051008"/>
    </source>
</evidence>
<dbReference type="AlphaFoldDB" id="A0A0R2ACK6"/>
<keyword evidence="2" id="KW-1185">Reference proteome</keyword>
<evidence type="ECO:0008006" key="3">
    <source>
        <dbReference type="Google" id="ProtNLM"/>
    </source>
</evidence>
<dbReference type="Proteomes" id="UP000051008">
    <property type="component" value="Unassembled WGS sequence"/>
</dbReference>
<gene>
    <name evidence="1" type="ORF">FC14_GL001911</name>
</gene>
<dbReference type="Pfam" id="PF08951">
    <property type="entry name" value="EntA_Immun"/>
    <property type="match status" value="1"/>
</dbReference>
<dbReference type="OrthoDB" id="2243202at2"/>
<comment type="caution">
    <text evidence="1">The sequence shown here is derived from an EMBL/GenBank/DDBJ whole genome shotgun (WGS) entry which is preliminary data.</text>
</comment>
<accession>A0A0R2ACK6</accession>
<protein>
    <recommendedName>
        <fullName evidence="3">Bacteriocin immunity protein</fullName>
    </recommendedName>
</protein>
<dbReference type="GO" id="GO:0030153">
    <property type="term" value="P:bacteriocin immunity"/>
    <property type="evidence" value="ECO:0007669"/>
    <property type="project" value="InterPro"/>
</dbReference>
<dbReference type="RefSeq" id="WP_050610660.1">
    <property type="nucleotide sequence ID" value="NZ_AYYP01000032.1"/>
</dbReference>
<name>A0A0R2ACK6_9LACO</name>
<sequence>MSDEQLLTFIYNLILDPSLTEAERKLLVDFKNRLKPKSDLEDELRNLADDMRRLAVKNLGHTSFSPKMQTIYKLISQSGLLKENLARGLAAVGPML</sequence>
<dbReference type="PATRIC" id="fig|1423718.3.peg.1981"/>
<dbReference type="EMBL" id="AYYP01000032">
    <property type="protein sequence ID" value="KRM64453.1"/>
    <property type="molecule type" value="Genomic_DNA"/>
</dbReference>
<evidence type="ECO:0000313" key="1">
    <source>
        <dbReference type="EMBL" id="KRM64453.1"/>
    </source>
</evidence>
<dbReference type="InterPro" id="IPR015046">
    <property type="entry name" value="LciA_Immunity-like"/>
</dbReference>